<reference evidence="2" key="1">
    <citation type="submission" date="2014-06" db="EMBL/GenBank/DDBJ databases">
        <authorList>
            <person name="Berkman P.J."/>
        </authorList>
    </citation>
    <scope>NUCLEOTIDE SEQUENCE [LARGE SCALE GENOMIC DNA]</scope>
</reference>
<accession>A0A0F7S233</accession>
<gene>
    <name evidence="1" type="primary">SSCI56500.1</name>
</gene>
<name>A0A0F7S233_9BASI</name>
<sequence>MTHRVSLLRQLVKDQVRAIWSQGVRGMEVCTAAKLGWLTH</sequence>
<proteinExistence type="predicted"/>
<protein>
    <submittedName>
        <fullName evidence="1">Uncharacterized protein</fullName>
    </submittedName>
</protein>
<evidence type="ECO:0000313" key="1">
    <source>
        <dbReference type="EMBL" id="CDS01032.1"/>
    </source>
</evidence>
<dbReference type="EMBL" id="CCFA01003375">
    <property type="protein sequence ID" value="CDS01032.1"/>
    <property type="molecule type" value="Genomic_DNA"/>
</dbReference>
<evidence type="ECO:0000313" key="2">
    <source>
        <dbReference type="Proteomes" id="UP000242770"/>
    </source>
</evidence>
<dbReference type="AlphaFoldDB" id="A0A0F7S233"/>
<organism evidence="1 2">
    <name type="scientific">Sporisorium scitamineum</name>
    <dbReference type="NCBI Taxonomy" id="49012"/>
    <lineage>
        <taxon>Eukaryota</taxon>
        <taxon>Fungi</taxon>
        <taxon>Dikarya</taxon>
        <taxon>Basidiomycota</taxon>
        <taxon>Ustilaginomycotina</taxon>
        <taxon>Ustilaginomycetes</taxon>
        <taxon>Ustilaginales</taxon>
        <taxon>Ustilaginaceae</taxon>
        <taxon>Sporisorium</taxon>
    </lineage>
</organism>
<keyword evidence="2" id="KW-1185">Reference proteome</keyword>
<dbReference type="Proteomes" id="UP000242770">
    <property type="component" value="Unassembled WGS sequence"/>
</dbReference>